<name>A0A5S4WPX1_9BRAD</name>
<gene>
    <name evidence="1" type="ORF">FXB38_18170</name>
</gene>
<proteinExistence type="predicted"/>
<dbReference type="EMBL" id="VSSR01000027">
    <property type="protein sequence ID" value="TYL83622.1"/>
    <property type="molecule type" value="Genomic_DNA"/>
</dbReference>
<comment type="caution">
    <text evidence="1">The sequence shown here is derived from an EMBL/GenBank/DDBJ whole genome shotgun (WGS) entry which is preliminary data.</text>
</comment>
<accession>A0A5S4WPX1</accession>
<dbReference type="AlphaFoldDB" id="A0A5S4WPX1"/>
<keyword evidence="2" id="KW-1185">Reference proteome</keyword>
<protein>
    <submittedName>
        <fullName evidence="1">Uncharacterized protein</fullName>
    </submittedName>
</protein>
<reference evidence="1 2" key="1">
    <citation type="submission" date="2019-08" db="EMBL/GenBank/DDBJ databases">
        <title>Bradyrhizobium hipponensis sp. nov., a rhizobium isolated from a Lupinus angustifolius root nodule in Tunisia.</title>
        <authorList>
            <person name="Off K."/>
            <person name="Rejili M."/>
            <person name="Mars M."/>
            <person name="Brachmann A."/>
            <person name="Marin M."/>
        </authorList>
    </citation>
    <scope>NUCLEOTIDE SEQUENCE [LARGE SCALE GENOMIC DNA]</scope>
    <source>
        <strain evidence="1 2">CTAW11</strain>
    </source>
</reference>
<dbReference type="Proteomes" id="UP000324853">
    <property type="component" value="Unassembled WGS sequence"/>
</dbReference>
<organism evidence="1 2">
    <name type="scientific">Bradyrhizobium cytisi</name>
    <dbReference type="NCBI Taxonomy" id="515489"/>
    <lineage>
        <taxon>Bacteria</taxon>
        <taxon>Pseudomonadati</taxon>
        <taxon>Pseudomonadota</taxon>
        <taxon>Alphaproteobacteria</taxon>
        <taxon>Hyphomicrobiales</taxon>
        <taxon>Nitrobacteraceae</taxon>
        <taxon>Bradyrhizobium</taxon>
    </lineage>
</organism>
<evidence type="ECO:0000313" key="2">
    <source>
        <dbReference type="Proteomes" id="UP000324853"/>
    </source>
</evidence>
<dbReference type="RefSeq" id="WP_148752306.1">
    <property type="nucleotide sequence ID" value="NZ_VSSR01000027.1"/>
</dbReference>
<evidence type="ECO:0000313" key="1">
    <source>
        <dbReference type="EMBL" id="TYL83622.1"/>
    </source>
</evidence>
<sequence length="132" mass="13959">MRIAIIAIVEENKPRAEAAKMAGLTEDAVRKAMRDNAAAREFYASEVKALLSFARAKAAHALIAELTGSNAAARVTAARAILEDNPQTPAGNNMPQVPGFAILISDARSAPMPLDITPLKALAPRLEADREG</sequence>